<reference evidence="1 2" key="1">
    <citation type="journal article" date="2023" name="ACS Omega">
        <title>Identification of the Neoaspergillic Acid Biosynthesis Gene Cluster by Establishing an In Vitro CRISPR-Ribonucleoprotein Genetic System in Aspergillus melleus.</title>
        <authorList>
            <person name="Yuan B."/>
            <person name="Grau M.F."/>
            <person name="Murata R.M."/>
            <person name="Torok T."/>
            <person name="Venkateswaran K."/>
            <person name="Stajich J.E."/>
            <person name="Wang C.C.C."/>
        </authorList>
    </citation>
    <scope>NUCLEOTIDE SEQUENCE [LARGE SCALE GENOMIC DNA]</scope>
    <source>
        <strain evidence="1 2">IMV 1140</strain>
    </source>
</reference>
<keyword evidence="2" id="KW-1185">Reference proteome</keyword>
<comment type="caution">
    <text evidence="1">The sequence shown here is derived from an EMBL/GenBank/DDBJ whole genome shotgun (WGS) entry which is preliminary data.</text>
</comment>
<sequence>MALFGSGSNNAASNPQEVKTAIMKQLQQEAAMNNARTLIAKVNEHCFDSCIPRPGSTLSSSEGTCLSNCMEKYISMWNVASRSYVARVAVESKKAGGAQETINMNALATGSSDL</sequence>
<evidence type="ECO:0000313" key="2">
    <source>
        <dbReference type="Proteomes" id="UP001177260"/>
    </source>
</evidence>
<dbReference type="EMBL" id="JAOPJF010000106">
    <property type="protein sequence ID" value="KAK1139510.1"/>
    <property type="molecule type" value="Genomic_DNA"/>
</dbReference>
<proteinExistence type="predicted"/>
<evidence type="ECO:0000313" key="1">
    <source>
        <dbReference type="EMBL" id="KAK1139510.1"/>
    </source>
</evidence>
<accession>A0ACC3APD3</accession>
<protein>
    <submittedName>
        <fullName evidence="1">Protein translocase subunit</fullName>
    </submittedName>
</protein>
<dbReference type="Proteomes" id="UP001177260">
    <property type="component" value="Unassembled WGS sequence"/>
</dbReference>
<name>A0ACC3APD3_9EURO</name>
<gene>
    <name evidence="1" type="primary">TIM13</name>
    <name evidence="1" type="ORF">N8T08_000716</name>
</gene>
<organism evidence="1 2">
    <name type="scientific">Aspergillus melleus</name>
    <dbReference type="NCBI Taxonomy" id="138277"/>
    <lineage>
        <taxon>Eukaryota</taxon>
        <taxon>Fungi</taxon>
        <taxon>Dikarya</taxon>
        <taxon>Ascomycota</taxon>
        <taxon>Pezizomycotina</taxon>
        <taxon>Eurotiomycetes</taxon>
        <taxon>Eurotiomycetidae</taxon>
        <taxon>Eurotiales</taxon>
        <taxon>Aspergillaceae</taxon>
        <taxon>Aspergillus</taxon>
        <taxon>Aspergillus subgen. Circumdati</taxon>
    </lineage>
</organism>